<evidence type="ECO:0000256" key="1">
    <source>
        <dbReference type="SAM" id="MobiDB-lite"/>
    </source>
</evidence>
<feature type="region of interest" description="Disordered" evidence="1">
    <location>
        <begin position="95"/>
        <end position="120"/>
    </location>
</feature>
<accession>A0A6L2MEW5</accession>
<reference evidence="2" key="1">
    <citation type="journal article" date="2019" name="Sci. Rep.">
        <title>Draft genome of Tanacetum cinerariifolium, the natural source of mosquito coil.</title>
        <authorList>
            <person name="Yamashiro T."/>
            <person name="Shiraishi A."/>
            <person name="Satake H."/>
            <person name="Nakayama K."/>
        </authorList>
    </citation>
    <scope>NUCLEOTIDE SEQUENCE</scope>
</reference>
<dbReference type="EMBL" id="BKCJ010006278">
    <property type="protein sequence ID" value="GEU71272.1"/>
    <property type="molecule type" value="Genomic_DNA"/>
</dbReference>
<proteinExistence type="predicted"/>
<comment type="caution">
    <text evidence="2">The sequence shown here is derived from an EMBL/GenBank/DDBJ whole genome shotgun (WGS) entry which is preliminary data.</text>
</comment>
<feature type="region of interest" description="Disordered" evidence="1">
    <location>
        <begin position="1"/>
        <end position="82"/>
    </location>
</feature>
<dbReference type="AlphaFoldDB" id="A0A6L2MEW5"/>
<name>A0A6L2MEW5_TANCI</name>
<organism evidence="2">
    <name type="scientific">Tanacetum cinerariifolium</name>
    <name type="common">Dalmatian daisy</name>
    <name type="synonym">Chrysanthemum cinerariifolium</name>
    <dbReference type="NCBI Taxonomy" id="118510"/>
    <lineage>
        <taxon>Eukaryota</taxon>
        <taxon>Viridiplantae</taxon>
        <taxon>Streptophyta</taxon>
        <taxon>Embryophyta</taxon>
        <taxon>Tracheophyta</taxon>
        <taxon>Spermatophyta</taxon>
        <taxon>Magnoliopsida</taxon>
        <taxon>eudicotyledons</taxon>
        <taxon>Gunneridae</taxon>
        <taxon>Pentapetalae</taxon>
        <taxon>asterids</taxon>
        <taxon>campanulids</taxon>
        <taxon>Asterales</taxon>
        <taxon>Asteraceae</taxon>
        <taxon>Asteroideae</taxon>
        <taxon>Anthemideae</taxon>
        <taxon>Anthemidinae</taxon>
        <taxon>Tanacetum</taxon>
    </lineage>
</organism>
<feature type="compositionally biased region" description="Acidic residues" evidence="1">
    <location>
        <begin position="19"/>
        <end position="37"/>
    </location>
</feature>
<evidence type="ECO:0000313" key="2">
    <source>
        <dbReference type="EMBL" id="GEU71272.1"/>
    </source>
</evidence>
<protein>
    <submittedName>
        <fullName evidence="2">Uncharacterized protein</fullName>
    </submittedName>
</protein>
<sequence>MALSLSSLMRCRGTSESILDIETEDDESETEDDESEAEGAGSGRDESKDEGLGSEGEVVASEEQQQQAVPVKDTAADKPLGLGYRAARRHALELAEDPAPSTFEVGRSSRSVPDQHRANETPRIPIRPTWVDPKDGTVYIDIEFDAPLVRAPVQTPASPEWSSGSLPVSPASLTIPSPIASPVTTPAATIAVDEDEFIEVGAQLELHGSILYDHTQRLDALPPTLLEGVGWDIAELYDRSAAVRGEIHS</sequence>
<feature type="compositionally biased region" description="Low complexity" evidence="1">
    <location>
        <begin position="55"/>
        <end position="68"/>
    </location>
</feature>
<gene>
    <name evidence="2" type="ORF">Tci_043250</name>
</gene>